<dbReference type="InterPro" id="IPR026444">
    <property type="entry name" value="Secre_tail"/>
</dbReference>
<gene>
    <name evidence="10" type="ORF">Rain11_1588</name>
</gene>
<dbReference type="OrthoDB" id="9770276at2"/>
<dbReference type="Pfam" id="PF04231">
    <property type="entry name" value="Endonuclease_1"/>
    <property type="match status" value="1"/>
</dbReference>
<feature type="signal peptide" evidence="7">
    <location>
        <begin position="1"/>
        <end position="18"/>
    </location>
</feature>
<evidence type="ECO:0000256" key="4">
    <source>
        <dbReference type="ARBA" id="ARBA00022737"/>
    </source>
</evidence>
<dbReference type="Pfam" id="PF03160">
    <property type="entry name" value="Calx-beta"/>
    <property type="match status" value="1"/>
</dbReference>
<keyword evidence="4" id="KW-0677">Repeat</keyword>
<feature type="domain" description="Calx-beta" evidence="8">
    <location>
        <begin position="279"/>
        <end position="376"/>
    </location>
</feature>
<dbReference type="PANTHER" id="PTHR33607:SF2">
    <property type="entry name" value="ENDONUCLEASE-1"/>
    <property type="match status" value="1"/>
</dbReference>
<dbReference type="GO" id="GO:0016787">
    <property type="term" value="F:hydrolase activity"/>
    <property type="evidence" value="ECO:0007669"/>
    <property type="project" value="UniProtKB-KW"/>
</dbReference>
<organism evidence="10 11">
    <name type="scientific">Raineya orbicola</name>
    <dbReference type="NCBI Taxonomy" id="2016530"/>
    <lineage>
        <taxon>Bacteria</taxon>
        <taxon>Pseudomonadati</taxon>
        <taxon>Bacteroidota</taxon>
        <taxon>Cytophagia</taxon>
        <taxon>Cytophagales</taxon>
        <taxon>Raineyaceae</taxon>
        <taxon>Raineya</taxon>
    </lineage>
</organism>
<dbReference type="PANTHER" id="PTHR33607">
    <property type="entry name" value="ENDONUCLEASE-1"/>
    <property type="match status" value="1"/>
</dbReference>
<keyword evidence="6" id="KW-0106">Calcium</keyword>
<keyword evidence="2" id="KW-0540">Nuclease</keyword>
<evidence type="ECO:0000259" key="9">
    <source>
        <dbReference type="Pfam" id="PF18962"/>
    </source>
</evidence>
<evidence type="ECO:0000256" key="7">
    <source>
        <dbReference type="SAM" id="SignalP"/>
    </source>
</evidence>
<dbReference type="InterPro" id="IPR038081">
    <property type="entry name" value="CalX-like_sf"/>
</dbReference>
<protein>
    <submittedName>
        <fullName evidence="10">Por secretion system C-terminal sorting domain</fullName>
    </submittedName>
</protein>
<evidence type="ECO:0000256" key="6">
    <source>
        <dbReference type="ARBA" id="ARBA00022837"/>
    </source>
</evidence>
<dbReference type="Gene3D" id="2.60.120.200">
    <property type="match status" value="1"/>
</dbReference>
<evidence type="ECO:0000256" key="2">
    <source>
        <dbReference type="ARBA" id="ARBA00022722"/>
    </source>
</evidence>
<dbReference type="GO" id="GO:0016020">
    <property type="term" value="C:membrane"/>
    <property type="evidence" value="ECO:0007669"/>
    <property type="project" value="InterPro"/>
</dbReference>
<dbReference type="GO" id="GO:0007154">
    <property type="term" value="P:cell communication"/>
    <property type="evidence" value="ECO:0007669"/>
    <property type="project" value="InterPro"/>
</dbReference>
<accession>A0A2N3IE77</accession>
<evidence type="ECO:0000256" key="1">
    <source>
        <dbReference type="ARBA" id="ARBA00006429"/>
    </source>
</evidence>
<comment type="caution">
    <text evidence="10">The sequence shown here is derived from an EMBL/GenBank/DDBJ whole genome shotgun (WGS) entry which is preliminary data.</text>
</comment>
<evidence type="ECO:0000256" key="3">
    <source>
        <dbReference type="ARBA" id="ARBA00022729"/>
    </source>
</evidence>
<feature type="domain" description="Secretion system C-terminal sorting" evidence="9">
    <location>
        <begin position="805"/>
        <end position="872"/>
    </location>
</feature>
<dbReference type="Proteomes" id="UP000233387">
    <property type="component" value="Unassembled WGS sequence"/>
</dbReference>
<reference evidence="10 11" key="1">
    <citation type="submission" date="2017-06" db="EMBL/GenBank/DDBJ databases">
        <title>Raineya orbicola gen. nov., sp. nov. a slightly thermophilic bacterium of the phylum Bacteroidetes and the description of Raineyaceae fam. nov.</title>
        <authorList>
            <person name="Albuquerque L."/>
            <person name="Polonia A.R.M."/>
            <person name="Barroso C."/>
            <person name="Froufe H.J.C."/>
            <person name="Lage O."/>
            <person name="Lobo-Da-Cunha A."/>
            <person name="Egas C."/>
            <person name="Da Costa M.S."/>
        </authorList>
    </citation>
    <scope>NUCLEOTIDE SEQUENCE [LARGE SCALE GENOMIC DNA]</scope>
    <source>
        <strain evidence="10 11">SPSPC-11</strain>
    </source>
</reference>
<dbReference type="InterPro" id="IPR003644">
    <property type="entry name" value="Calx_beta"/>
</dbReference>
<keyword evidence="11" id="KW-1185">Reference proteome</keyword>
<evidence type="ECO:0000313" key="11">
    <source>
        <dbReference type="Proteomes" id="UP000233387"/>
    </source>
</evidence>
<evidence type="ECO:0000313" key="10">
    <source>
        <dbReference type="EMBL" id="PKQ68610.1"/>
    </source>
</evidence>
<dbReference type="NCBIfam" id="NF038128">
    <property type="entry name" value="choice_anch_J"/>
    <property type="match status" value="1"/>
</dbReference>
<keyword evidence="5" id="KW-0378">Hydrolase</keyword>
<dbReference type="SUPFAM" id="SSF141072">
    <property type="entry name" value="CalX-like"/>
    <property type="match status" value="1"/>
</dbReference>
<dbReference type="Gene3D" id="2.60.40.2030">
    <property type="match status" value="1"/>
</dbReference>
<sequence length="874" mass="94995">MKKLLLFCLIVCSLPTYAQPPAGYYSTATGTGYTLKTQLYNIIKNHTVIPYSSLYACYEGTYNGNATDKKANGKVWDMYSDIPNGTPPYEFNWSQKCGTYNAEGQCFNREHSFPQSWFNSQSPMQSDLFHVYPTDGYVNNKRSNYPFGTVSAPTWTSLNGSKLGNCSFPGYTGIVFEPRDEYKGDFARSYFYMATRYENVIASWQNNSNADNVLNGTSTQVFDTWHLNLLYQWHIQDPVSAKEIARNNAVYTIQGNRNPFIDHPEWVAVIWGFAPPTPQVSFSAPTSTVQEPNSGTITHTVNVVVNTTANNPFSVNVSVSGTGTTASTPADFTLLTTSLTFTGSETIKPVQISIQSDGTTEPDETIRLVLSSPTNGVGLGTSTHDITLRDASASSNVTETFDPCNNLNTWTQFSVTGAQVWQCTTFGRNSSSGVQMNGYSGSPVVNEDWLISPPLNLSVTSKMSYWSRTKFNGNSLQLKISSNYTGTGNPNSATWVNVPGATFPAINSDVWTETANVDLSAYAGSNRYVAFVYTSTASAAARWTLDDISFTSVSAPPVTPPTLNVSGTLSPFGNINFGSISPTQNFSVSGSNLQGDVTVEAPTYFQVSKDGSNFANSIVFTAGTDFTLPTMTSKTVYVRFAPNSGIDGDKDGSISITTPQASAPLGIYVEGTETGNGFALIEFAGITTEAIKGQNTFIKMKIQPATRRLTHVNLKARLVGNTSLNDFTQTPTFAPDTSFRINIPAEATETAFFLQPTAENITDKGVEFTITSVGGGLGIGSQMVHRVNFAQVSAITNYDVENTVLYPVPAQSEIFVRTSLQNYDLSITDVTGRMVKKLENSPHIVVLSDLANGVYYVNLRNTQGSITKKIVVNR</sequence>
<dbReference type="NCBIfam" id="TIGR04183">
    <property type="entry name" value="Por_Secre_tail"/>
    <property type="match status" value="1"/>
</dbReference>
<feature type="chain" id="PRO_5014736146" evidence="7">
    <location>
        <begin position="19"/>
        <end position="874"/>
    </location>
</feature>
<dbReference type="AlphaFoldDB" id="A0A2N3IE77"/>
<evidence type="ECO:0000259" key="8">
    <source>
        <dbReference type="Pfam" id="PF03160"/>
    </source>
</evidence>
<proteinExistence type="inferred from homology"/>
<dbReference type="GO" id="GO:0004518">
    <property type="term" value="F:nuclease activity"/>
    <property type="evidence" value="ECO:0007669"/>
    <property type="project" value="UniProtKB-KW"/>
</dbReference>
<dbReference type="EMBL" id="NKXO01000023">
    <property type="protein sequence ID" value="PKQ68610.1"/>
    <property type="molecule type" value="Genomic_DNA"/>
</dbReference>
<dbReference type="RefSeq" id="WP_101358857.1">
    <property type="nucleotide sequence ID" value="NZ_NKXO01000023.1"/>
</dbReference>
<dbReference type="SUPFAM" id="SSF54060">
    <property type="entry name" value="His-Me finger endonucleases"/>
    <property type="match status" value="1"/>
</dbReference>
<comment type="similarity">
    <text evidence="1">Belongs to the EndA/NucM nuclease family.</text>
</comment>
<dbReference type="InterPro" id="IPR007346">
    <property type="entry name" value="Endonuclease-I"/>
</dbReference>
<name>A0A2N3IE77_9BACT</name>
<dbReference type="InterPro" id="IPR044925">
    <property type="entry name" value="His-Me_finger_sf"/>
</dbReference>
<dbReference type="Pfam" id="PF18962">
    <property type="entry name" value="Por_Secre_tail"/>
    <property type="match status" value="1"/>
</dbReference>
<keyword evidence="3 7" id="KW-0732">Signal</keyword>
<evidence type="ECO:0000256" key="5">
    <source>
        <dbReference type="ARBA" id="ARBA00022801"/>
    </source>
</evidence>